<dbReference type="InterPro" id="IPR012094">
    <property type="entry name" value="tRNA_Ile_lys_synt"/>
</dbReference>
<dbReference type="AlphaFoldDB" id="A0A086CGP6"/>
<evidence type="ECO:0000256" key="5">
    <source>
        <dbReference type="ARBA" id="ARBA00022840"/>
    </source>
</evidence>
<dbReference type="PANTHER" id="PTHR43033">
    <property type="entry name" value="TRNA(ILE)-LYSIDINE SYNTHASE-RELATED"/>
    <property type="match status" value="1"/>
</dbReference>
<dbReference type="GO" id="GO:0005524">
    <property type="term" value="F:ATP binding"/>
    <property type="evidence" value="ECO:0007669"/>
    <property type="project" value="UniProtKB-UniRule"/>
</dbReference>
<evidence type="ECO:0000259" key="8">
    <source>
        <dbReference type="Pfam" id="PF01171"/>
    </source>
</evidence>
<accession>A0A086CGP6</accession>
<dbReference type="NCBIfam" id="TIGR02432">
    <property type="entry name" value="lysidine_TilS_N"/>
    <property type="match status" value="1"/>
</dbReference>
<keyword evidence="1 7" id="KW-0963">Cytoplasm</keyword>
<keyword evidence="2 7" id="KW-0436">Ligase</keyword>
<dbReference type="PANTHER" id="PTHR43033:SF1">
    <property type="entry name" value="TRNA(ILE)-LYSIDINE SYNTHASE-RELATED"/>
    <property type="match status" value="1"/>
</dbReference>
<dbReference type="SUPFAM" id="SSF82829">
    <property type="entry name" value="MesJ substrate recognition domain-like"/>
    <property type="match status" value="1"/>
</dbReference>
<evidence type="ECO:0000256" key="2">
    <source>
        <dbReference type="ARBA" id="ARBA00022598"/>
    </source>
</evidence>
<protein>
    <recommendedName>
        <fullName evidence="7">tRNA(Ile)-lysidine synthase</fullName>
        <ecNumber evidence="7">6.3.4.19</ecNumber>
    </recommendedName>
    <alternativeName>
        <fullName evidence="7">tRNA(Ile)-2-lysyl-cytidine synthase</fullName>
    </alternativeName>
    <alternativeName>
        <fullName evidence="7">tRNA(Ile)-lysidine synthetase</fullName>
    </alternativeName>
</protein>
<dbReference type="PATRIC" id="fig|1527444.3.peg.743"/>
<dbReference type="CDD" id="cd01992">
    <property type="entry name" value="TilS_N"/>
    <property type="match status" value="1"/>
</dbReference>
<feature type="domain" description="tRNA(Ile)-lysidine/2-thiocytidine synthase N-terminal" evidence="8">
    <location>
        <begin position="25"/>
        <end position="201"/>
    </location>
</feature>
<dbReference type="GO" id="GO:0032267">
    <property type="term" value="F:tRNA(Ile)-lysidine synthase activity"/>
    <property type="evidence" value="ECO:0007669"/>
    <property type="project" value="UniProtKB-EC"/>
</dbReference>
<evidence type="ECO:0000256" key="3">
    <source>
        <dbReference type="ARBA" id="ARBA00022694"/>
    </source>
</evidence>
<dbReference type="EMBL" id="JPSP01000008">
    <property type="protein sequence ID" value="KFF41360.1"/>
    <property type="molecule type" value="Genomic_DNA"/>
</dbReference>
<comment type="caution">
    <text evidence="10">The sequence shown here is derived from an EMBL/GenBank/DDBJ whole genome shotgun (WGS) entry which is preliminary data.</text>
</comment>
<dbReference type="Pfam" id="PF09179">
    <property type="entry name" value="TilS"/>
    <property type="match status" value="1"/>
</dbReference>
<dbReference type="GO" id="GO:0006400">
    <property type="term" value="P:tRNA modification"/>
    <property type="evidence" value="ECO:0007669"/>
    <property type="project" value="UniProtKB-UniRule"/>
</dbReference>
<keyword evidence="3 7" id="KW-0819">tRNA processing</keyword>
<evidence type="ECO:0000256" key="1">
    <source>
        <dbReference type="ARBA" id="ARBA00022490"/>
    </source>
</evidence>
<dbReference type="GO" id="GO:0005737">
    <property type="term" value="C:cytoplasm"/>
    <property type="evidence" value="ECO:0007669"/>
    <property type="project" value="UniProtKB-SubCell"/>
</dbReference>
<dbReference type="eggNOG" id="COG0037">
    <property type="taxonomic scope" value="Bacteria"/>
</dbReference>
<proteinExistence type="inferred from homology"/>
<keyword evidence="5 7" id="KW-0067">ATP-binding</keyword>
<comment type="similarity">
    <text evidence="7">Belongs to the tRNA(Ile)-lysidine synthase family.</text>
</comment>
<dbReference type="InterPro" id="IPR012795">
    <property type="entry name" value="tRNA_Ile_lys_synt_N"/>
</dbReference>
<evidence type="ECO:0000256" key="7">
    <source>
        <dbReference type="HAMAP-Rule" id="MF_01161"/>
    </source>
</evidence>
<dbReference type="STRING" id="1527444.ucyna2_00782"/>
<comment type="function">
    <text evidence="7">Ligates lysine onto the cytidine present at position 34 of the AUA codon-specific tRNA(Ile) that contains the anticodon CAU, in an ATP-dependent manner. Cytidine is converted to lysidine, thus changing the amino acid specificity of the tRNA from methionine to isoleucine.</text>
</comment>
<organism evidence="10 11">
    <name type="scientific">Candidatus Atelocyanobacterium thalassa isolate SIO64986</name>
    <dbReference type="NCBI Taxonomy" id="1527444"/>
    <lineage>
        <taxon>Bacteria</taxon>
        <taxon>Bacillati</taxon>
        <taxon>Cyanobacteriota</taxon>
        <taxon>Cyanophyceae</taxon>
        <taxon>Oscillatoriophycideae</taxon>
        <taxon>Chroococcales</taxon>
        <taxon>Aphanothecaceae</taxon>
        <taxon>Candidatus Atelocyanobacterium</taxon>
        <taxon>Candidatus Atelocyanobacterium thalassae</taxon>
    </lineage>
</organism>
<dbReference type="Gene3D" id="3.40.50.620">
    <property type="entry name" value="HUPs"/>
    <property type="match status" value="1"/>
</dbReference>
<dbReference type="SUPFAM" id="SSF52402">
    <property type="entry name" value="Adenine nucleotide alpha hydrolases-like"/>
    <property type="match status" value="1"/>
</dbReference>
<reference evidence="10 11" key="1">
    <citation type="submission" date="2014-08" db="EMBL/GenBank/DDBJ databases">
        <title>Comparative genomics reveals surprising divergence of two closely related strains of uncultivated UCYN-A cyanobacteria.</title>
        <authorList>
            <person name="Bombar D."/>
            <person name="Heller P."/>
            <person name="Sanchez-Baracaldo P."/>
            <person name="Carter B.J."/>
            <person name="Zert J.P."/>
        </authorList>
    </citation>
    <scope>NUCLEOTIDE SEQUENCE [LARGE SCALE GENOMIC DNA]</scope>
</reference>
<gene>
    <name evidence="7" type="primary">tilS</name>
    <name evidence="10" type="ORF">ucyna2_00782</name>
</gene>
<evidence type="ECO:0000256" key="6">
    <source>
        <dbReference type="ARBA" id="ARBA00048539"/>
    </source>
</evidence>
<comment type="catalytic activity">
    <reaction evidence="6 7">
        <text>cytidine(34) in tRNA(Ile2) + L-lysine + ATP = lysidine(34) in tRNA(Ile2) + AMP + diphosphate + H(+)</text>
        <dbReference type="Rhea" id="RHEA:43744"/>
        <dbReference type="Rhea" id="RHEA-COMP:10625"/>
        <dbReference type="Rhea" id="RHEA-COMP:10670"/>
        <dbReference type="ChEBI" id="CHEBI:15378"/>
        <dbReference type="ChEBI" id="CHEBI:30616"/>
        <dbReference type="ChEBI" id="CHEBI:32551"/>
        <dbReference type="ChEBI" id="CHEBI:33019"/>
        <dbReference type="ChEBI" id="CHEBI:82748"/>
        <dbReference type="ChEBI" id="CHEBI:83665"/>
        <dbReference type="ChEBI" id="CHEBI:456215"/>
        <dbReference type="EC" id="6.3.4.19"/>
    </reaction>
</comment>
<comment type="subcellular location">
    <subcellularLocation>
        <location evidence="7">Cytoplasm</location>
    </subcellularLocation>
</comment>
<feature type="binding site" evidence="7">
    <location>
        <begin position="30"/>
        <end position="35"/>
    </location>
    <ligand>
        <name>ATP</name>
        <dbReference type="ChEBI" id="CHEBI:30616"/>
    </ligand>
</feature>
<evidence type="ECO:0000256" key="4">
    <source>
        <dbReference type="ARBA" id="ARBA00022741"/>
    </source>
</evidence>
<dbReference type="Proteomes" id="UP000028922">
    <property type="component" value="Unassembled WGS sequence"/>
</dbReference>
<name>A0A086CGP6_9CHRO</name>
<sequence>MWTLLHTKVHKTLQNNLILPPRKRILVAVSGGQDSLCLLKIIMDLRLKWDWEIAIAHCDHGWPSDIGISDHVKRISKDWNIDFYLKQTRILKITESVAREWRYKALLEIAKENNFSEIVTGHTSSDLAETVIYNLIRGAGSHGLSVLTWTRTLVDSINLVRPLLNISRAETLFFCKQFNLPVWEDEVNTNFNYVRNRIRKQLVPYLKLNFNPQVEKTLYQTAKVLKAESDYLEKEAQKILKLVTNKEKTQLKKKLLKRIPLALQRRVIRMFLQYNNLRAPNFEQIEEGIKLINSPHGSQTSSFSIKFVLEVHGDYIIKK</sequence>
<dbReference type="HAMAP" id="MF_01161">
    <property type="entry name" value="tRNA_Ile_lys_synt"/>
    <property type="match status" value="1"/>
</dbReference>
<dbReference type="Gene3D" id="1.20.59.20">
    <property type="match status" value="1"/>
</dbReference>
<dbReference type="InterPro" id="IPR015262">
    <property type="entry name" value="tRNA_Ile_lys_synt_subst-bd"/>
</dbReference>
<evidence type="ECO:0000313" key="10">
    <source>
        <dbReference type="EMBL" id="KFF41360.1"/>
    </source>
</evidence>
<evidence type="ECO:0000313" key="11">
    <source>
        <dbReference type="Proteomes" id="UP000028922"/>
    </source>
</evidence>
<dbReference type="InterPro" id="IPR014729">
    <property type="entry name" value="Rossmann-like_a/b/a_fold"/>
</dbReference>
<feature type="domain" description="tRNA(Ile)-lysidine synthase substrate-binding" evidence="9">
    <location>
        <begin position="255"/>
        <end position="294"/>
    </location>
</feature>
<keyword evidence="4 7" id="KW-0547">Nucleotide-binding</keyword>
<evidence type="ECO:0000259" key="9">
    <source>
        <dbReference type="Pfam" id="PF09179"/>
    </source>
</evidence>
<dbReference type="EC" id="6.3.4.19" evidence="7"/>
<dbReference type="InterPro" id="IPR011063">
    <property type="entry name" value="TilS/TtcA_N"/>
</dbReference>
<dbReference type="Pfam" id="PF01171">
    <property type="entry name" value="ATP_bind_3"/>
    <property type="match status" value="1"/>
</dbReference>
<comment type="domain">
    <text evidence="7">The N-terminal region contains the highly conserved SGGXDS motif, predicted to be a P-loop motif involved in ATP binding.</text>
</comment>